<organism evidence="2 3">
    <name type="scientific">Nitratiruptor tergarcus DSM 16512</name>
    <dbReference type="NCBI Taxonomy" id="1069081"/>
    <lineage>
        <taxon>Bacteria</taxon>
        <taxon>Pseudomonadati</taxon>
        <taxon>Campylobacterota</taxon>
        <taxon>Epsilonproteobacteria</taxon>
        <taxon>Nautiliales</taxon>
        <taxon>Nitratiruptoraceae</taxon>
        <taxon>Nitratiruptor</taxon>
    </lineage>
</organism>
<dbReference type="EMBL" id="FWWZ01000001">
    <property type="protein sequence ID" value="SMC10103.1"/>
    <property type="molecule type" value="Genomic_DNA"/>
</dbReference>
<reference evidence="3" key="1">
    <citation type="submission" date="2017-04" db="EMBL/GenBank/DDBJ databases">
        <authorList>
            <person name="Varghese N."/>
            <person name="Submissions S."/>
        </authorList>
    </citation>
    <scope>NUCLEOTIDE SEQUENCE [LARGE SCALE GENOMIC DNA]</scope>
    <source>
        <strain evidence="3">DSM 16512</strain>
    </source>
</reference>
<dbReference type="InterPro" id="IPR012902">
    <property type="entry name" value="N_methyl_site"/>
</dbReference>
<dbReference type="SUPFAM" id="SSF54523">
    <property type="entry name" value="Pili subunits"/>
    <property type="match status" value="1"/>
</dbReference>
<dbReference type="NCBIfam" id="TIGR02532">
    <property type="entry name" value="IV_pilin_GFxxxE"/>
    <property type="match status" value="1"/>
</dbReference>
<evidence type="ECO:0000256" key="1">
    <source>
        <dbReference type="SAM" id="Phobius"/>
    </source>
</evidence>
<dbReference type="AlphaFoldDB" id="A0A1W1WWI6"/>
<dbReference type="STRING" id="1069081.SAMN05660197_1942"/>
<feature type="transmembrane region" description="Helical" evidence="1">
    <location>
        <begin position="7"/>
        <end position="29"/>
    </location>
</feature>
<protein>
    <submittedName>
        <fullName evidence="2">Prepilin-type N-terminal cleavage/methylation domain-containing protein</fullName>
    </submittedName>
</protein>
<name>A0A1W1WWI6_9BACT</name>
<dbReference type="InterPro" id="IPR045584">
    <property type="entry name" value="Pilin-like"/>
</dbReference>
<dbReference type="OrthoDB" id="5372496at2"/>
<evidence type="ECO:0000313" key="3">
    <source>
        <dbReference type="Proteomes" id="UP000192602"/>
    </source>
</evidence>
<gene>
    <name evidence="2" type="ORF">SAMN05660197_1942</name>
</gene>
<evidence type="ECO:0000313" key="2">
    <source>
        <dbReference type="EMBL" id="SMC10103.1"/>
    </source>
</evidence>
<dbReference type="Gene3D" id="3.30.700.10">
    <property type="entry name" value="Glycoprotein, Type 4 Pilin"/>
    <property type="match status" value="1"/>
</dbReference>
<keyword evidence="1" id="KW-0472">Membrane</keyword>
<sequence>MKKAFTLIEIIFVIIIIGIISAIGSDIIFKAYENYILSQHVSEAAYKTDLAIEQIAKRLTYRIRGSESTLQFGNASYPHTLAITTKYPILQWIGYEWEARRGSYNGSFNQPGWSGFIDLSDANTSKASVKTRGSRLDYAQKIIQALHGIDISQHNNNCAIFFPVPNADESILKDYYSSSGTTNKLRIYIGSSNDILYFEDTTSPKEIYEHYYLACSAYALVPEGNPGDYNLTLYYDYQPWMGQTYKNGKKSVLITNLTKFNFRRLDRAIELKLCARSGKGDYNTTFCSAKVVF</sequence>
<keyword evidence="1" id="KW-1133">Transmembrane helix</keyword>
<dbReference type="Proteomes" id="UP000192602">
    <property type="component" value="Unassembled WGS sequence"/>
</dbReference>
<accession>A0A1W1WWI6</accession>
<keyword evidence="3" id="KW-1185">Reference proteome</keyword>
<proteinExistence type="predicted"/>
<dbReference type="RefSeq" id="WP_084276481.1">
    <property type="nucleotide sequence ID" value="NZ_AP026671.1"/>
</dbReference>
<keyword evidence="1" id="KW-0812">Transmembrane</keyword>